<name>A0ABV6ULI5_9ACTN</name>
<dbReference type="InterPro" id="IPR016181">
    <property type="entry name" value="Acyl_CoA_acyltransferase"/>
</dbReference>
<keyword evidence="5" id="KW-1185">Reference proteome</keyword>
<dbReference type="PROSITE" id="PS51186">
    <property type="entry name" value="GNAT"/>
    <property type="match status" value="1"/>
</dbReference>
<evidence type="ECO:0000313" key="4">
    <source>
        <dbReference type="EMBL" id="MFC1402315.1"/>
    </source>
</evidence>
<dbReference type="PANTHER" id="PTHR43877">
    <property type="entry name" value="AMINOALKYLPHOSPHONATE N-ACETYLTRANSFERASE-RELATED-RELATED"/>
    <property type="match status" value="1"/>
</dbReference>
<keyword evidence="1 4" id="KW-0808">Transferase</keyword>
<comment type="caution">
    <text evidence="4">The sequence shown here is derived from an EMBL/GenBank/DDBJ whole genome shotgun (WGS) entry which is preliminary data.</text>
</comment>
<dbReference type="EMBL" id="JBHEZZ010000006">
    <property type="protein sequence ID" value="MFC1402315.1"/>
    <property type="molecule type" value="Genomic_DNA"/>
</dbReference>
<evidence type="ECO:0000313" key="5">
    <source>
        <dbReference type="Proteomes" id="UP001592528"/>
    </source>
</evidence>
<evidence type="ECO:0000256" key="1">
    <source>
        <dbReference type="ARBA" id="ARBA00022679"/>
    </source>
</evidence>
<dbReference type="InterPro" id="IPR000182">
    <property type="entry name" value="GNAT_dom"/>
</dbReference>
<dbReference type="Pfam" id="PF00583">
    <property type="entry name" value="Acetyltransf_1"/>
    <property type="match status" value="1"/>
</dbReference>
<accession>A0ABV6ULI5</accession>
<keyword evidence="2 4" id="KW-0012">Acyltransferase</keyword>
<reference evidence="4 5" key="1">
    <citation type="submission" date="2024-09" db="EMBL/GenBank/DDBJ databases">
        <authorList>
            <person name="Lee S.D."/>
        </authorList>
    </citation>
    <scope>NUCLEOTIDE SEQUENCE [LARGE SCALE GENOMIC DNA]</scope>
    <source>
        <strain evidence="4 5">N1-5</strain>
    </source>
</reference>
<feature type="domain" description="N-acetyltransferase" evidence="3">
    <location>
        <begin position="4"/>
        <end position="176"/>
    </location>
</feature>
<dbReference type="SUPFAM" id="SSF55729">
    <property type="entry name" value="Acyl-CoA N-acyltransferases (Nat)"/>
    <property type="match status" value="1"/>
</dbReference>
<dbReference type="RefSeq" id="WP_030258900.1">
    <property type="nucleotide sequence ID" value="NZ_JBHEZZ010000006.1"/>
</dbReference>
<dbReference type="CDD" id="cd04301">
    <property type="entry name" value="NAT_SF"/>
    <property type="match status" value="1"/>
</dbReference>
<evidence type="ECO:0000256" key="2">
    <source>
        <dbReference type="ARBA" id="ARBA00023315"/>
    </source>
</evidence>
<gene>
    <name evidence="4" type="ORF">ACEZDJ_13570</name>
</gene>
<protein>
    <submittedName>
        <fullName evidence="4">GNAT family N-acetyltransferase</fullName>
        <ecNumber evidence="4">2.3.1.-</ecNumber>
    </submittedName>
</protein>
<proteinExistence type="predicted"/>
<dbReference type="EC" id="2.3.1.-" evidence="4"/>
<evidence type="ECO:0000259" key="3">
    <source>
        <dbReference type="PROSITE" id="PS51186"/>
    </source>
</evidence>
<dbReference type="Gene3D" id="3.40.630.30">
    <property type="match status" value="1"/>
</dbReference>
<sequence>MPEYRIHLVRPEDADRVRTMRLAMLQDAPMAYLETYEQALGRTPEEWVQRAGRGTRPGSTSYAAVEQATGDWVGGMNAYVPEDTPDTAWLVGVWVHPEHRGGKLGVTDALLDTVIAWARGQVRRQAGVPRLLLEVHEDNARAIAYYERRGFVRTGVTVPYPLDPSTWELEMELLLG</sequence>
<dbReference type="Proteomes" id="UP001592528">
    <property type="component" value="Unassembled WGS sequence"/>
</dbReference>
<dbReference type="GO" id="GO:0016746">
    <property type="term" value="F:acyltransferase activity"/>
    <property type="evidence" value="ECO:0007669"/>
    <property type="project" value="UniProtKB-KW"/>
</dbReference>
<dbReference type="InterPro" id="IPR050832">
    <property type="entry name" value="Bact_Acetyltransf"/>
</dbReference>
<organism evidence="4 5">
    <name type="scientific">Streptacidiphilus cavernicola</name>
    <dbReference type="NCBI Taxonomy" id="3342716"/>
    <lineage>
        <taxon>Bacteria</taxon>
        <taxon>Bacillati</taxon>
        <taxon>Actinomycetota</taxon>
        <taxon>Actinomycetes</taxon>
        <taxon>Kitasatosporales</taxon>
        <taxon>Streptomycetaceae</taxon>
        <taxon>Streptacidiphilus</taxon>
    </lineage>
</organism>